<dbReference type="Gene3D" id="2.160.20.10">
    <property type="entry name" value="Single-stranded right-handed beta-helix, Pectin lyase-like"/>
    <property type="match status" value="1"/>
</dbReference>
<evidence type="ECO:0000313" key="6">
    <source>
        <dbReference type="EMBL" id="KRM33417.1"/>
    </source>
</evidence>
<dbReference type="RefSeq" id="WP_057002619.1">
    <property type="nucleotide sequence ID" value="NZ_AZGA01000052.1"/>
</dbReference>
<evidence type="ECO:0000313" key="7">
    <source>
        <dbReference type="Proteomes" id="UP000051236"/>
    </source>
</evidence>
<comment type="similarity">
    <text evidence="1 4">Belongs to the glycosyl hydrolase 28 family.</text>
</comment>
<comment type="caution">
    <text evidence="6">The sequence shown here is derived from an EMBL/GenBank/DDBJ whole genome shotgun (WGS) entry which is preliminary data.</text>
</comment>
<dbReference type="STRING" id="1423734.FC83_GL002808"/>
<keyword evidence="7" id="KW-1185">Reference proteome</keyword>
<accession>A0A0R1XZX8</accession>
<dbReference type="InterPro" id="IPR051801">
    <property type="entry name" value="GH28_Enzymes"/>
</dbReference>
<dbReference type="InterPro" id="IPR006626">
    <property type="entry name" value="PbH1"/>
</dbReference>
<dbReference type="PATRIC" id="fig|1423734.3.peg.2855"/>
<evidence type="ECO:0000256" key="2">
    <source>
        <dbReference type="ARBA" id="ARBA00022801"/>
    </source>
</evidence>
<organism evidence="6 7">
    <name type="scientific">Agrilactobacillus composti DSM 18527 = JCM 14202</name>
    <dbReference type="NCBI Taxonomy" id="1423734"/>
    <lineage>
        <taxon>Bacteria</taxon>
        <taxon>Bacillati</taxon>
        <taxon>Bacillota</taxon>
        <taxon>Bacilli</taxon>
        <taxon>Lactobacillales</taxon>
        <taxon>Lactobacillaceae</taxon>
        <taxon>Agrilactobacillus</taxon>
    </lineage>
</organism>
<dbReference type="PROSITE" id="PS00502">
    <property type="entry name" value="POLYGALACTURONASE"/>
    <property type="match status" value="1"/>
</dbReference>
<reference evidence="6 7" key="1">
    <citation type="journal article" date="2015" name="Genome Announc.">
        <title>Expanding the biotechnology potential of lactobacilli through comparative genomics of 213 strains and associated genera.</title>
        <authorList>
            <person name="Sun Z."/>
            <person name="Harris H.M."/>
            <person name="McCann A."/>
            <person name="Guo C."/>
            <person name="Argimon S."/>
            <person name="Zhang W."/>
            <person name="Yang X."/>
            <person name="Jeffery I.B."/>
            <person name="Cooney J.C."/>
            <person name="Kagawa T.F."/>
            <person name="Liu W."/>
            <person name="Song Y."/>
            <person name="Salvetti E."/>
            <person name="Wrobel A."/>
            <person name="Rasinkangas P."/>
            <person name="Parkhill J."/>
            <person name="Rea M.C."/>
            <person name="O'Sullivan O."/>
            <person name="Ritari J."/>
            <person name="Douillard F.P."/>
            <person name="Paul Ross R."/>
            <person name="Yang R."/>
            <person name="Briner A.E."/>
            <person name="Felis G.E."/>
            <person name="de Vos W.M."/>
            <person name="Barrangou R."/>
            <person name="Klaenhammer T.R."/>
            <person name="Caufield P.W."/>
            <person name="Cui Y."/>
            <person name="Zhang H."/>
            <person name="O'Toole P.W."/>
        </authorList>
    </citation>
    <scope>NUCLEOTIDE SEQUENCE [LARGE SCALE GENOMIC DNA]</scope>
    <source>
        <strain evidence="6 7">DSM 18527</strain>
    </source>
</reference>
<evidence type="ECO:0000256" key="3">
    <source>
        <dbReference type="ARBA" id="ARBA00023295"/>
    </source>
</evidence>
<dbReference type="SMART" id="SM00710">
    <property type="entry name" value="PbH1"/>
    <property type="match status" value="3"/>
</dbReference>
<dbReference type="Pfam" id="PF00041">
    <property type="entry name" value="fn3"/>
    <property type="match status" value="1"/>
</dbReference>
<dbReference type="Gene3D" id="2.60.40.10">
    <property type="entry name" value="Immunoglobulins"/>
    <property type="match status" value="1"/>
</dbReference>
<feature type="domain" description="Fibronectin type-III" evidence="5">
    <location>
        <begin position="4"/>
        <end position="93"/>
    </location>
</feature>
<name>A0A0R1XZX8_9LACO</name>
<dbReference type="InterPro" id="IPR003961">
    <property type="entry name" value="FN3_dom"/>
</dbReference>
<dbReference type="InterPro" id="IPR013783">
    <property type="entry name" value="Ig-like_fold"/>
</dbReference>
<dbReference type="PROSITE" id="PS50853">
    <property type="entry name" value="FN3"/>
    <property type="match status" value="1"/>
</dbReference>
<dbReference type="AlphaFoldDB" id="A0A0R1XZX8"/>
<evidence type="ECO:0000256" key="4">
    <source>
        <dbReference type="RuleBase" id="RU361169"/>
    </source>
</evidence>
<dbReference type="PANTHER" id="PTHR31339">
    <property type="entry name" value="PECTIN LYASE-RELATED"/>
    <property type="match status" value="1"/>
</dbReference>
<dbReference type="EMBL" id="AZGA01000052">
    <property type="protein sequence ID" value="KRM33417.1"/>
    <property type="molecule type" value="Genomic_DNA"/>
</dbReference>
<dbReference type="GO" id="GO:0004650">
    <property type="term" value="F:polygalacturonase activity"/>
    <property type="evidence" value="ECO:0007669"/>
    <property type="project" value="InterPro"/>
</dbReference>
<evidence type="ECO:0000256" key="1">
    <source>
        <dbReference type="ARBA" id="ARBA00008834"/>
    </source>
</evidence>
<keyword evidence="2 4" id="KW-0378">Hydrolase</keyword>
<dbReference type="CDD" id="cd00063">
    <property type="entry name" value="FN3"/>
    <property type="match status" value="1"/>
</dbReference>
<dbReference type="SUPFAM" id="SSF51126">
    <property type="entry name" value="Pectin lyase-like"/>
    <property type="match status" value="1"/>
</dbReference>
<dbReference type="Proteomes" id="UP000051236">
    <property type="component" value="Unassembled WGS sequence"/>
</dbReference>
<keyword evidence="3 4" id="KW-0326">Glycosidase</keyword>
<dbReference type="Pfam" id="PF00295">
    <property type="entry name" value="Glyco_hydro_28"/>
    <property type="match status" value="1"/>
</dbReference>
<gene>
    <name evidence="6" type="ORF">FC83_GL002808</name>
</gene>
<dbReference type="SMART" id="SM00060">
    <property type="entry name" value="FN3"/>
    <property type="match status" value="1"/>
</dbReference>
<protein>
    <recommendedName>
        <fullName evidence="5">Fibronectin type-III domain-containing protein</fullName>
    </recommendedName>
</protein>
<dbReference type="PANTHER" id="PTHR31339:SF9">
    <property type="entry name" value="PLASMIN AND FIBRONECTIN-BINDING PROTEIN A"/>
    <property type="match status" value="1"/>
</dbReference>
<dbReference type="GO" id="GO:0005975">
    <property type="term" value="P:carbohydrate metabolic process"/>
    <property type="evidence" value="ECO:0007669"/>
    <property type="project" value="InterPro"/>
</dbReference>
<dbReference type="SUPFAM" id="SSF49265">
    <property type="entry name" value="Fibronectin type III"/>
    <property type="match status" value="1"/>
</dbReference>
<dbReference type="InterPro" id="IPR012334">
    <property type="entry name" value="Pectin_lyas_fold"/>
</dbReference>
<proteinExistence type="inferred from homology"/>
<dbReference type="InterPro" id="IPR036116">
    <property type="entry name" value="FN3_sf"/>
</dbReference>
<evidence type="ECO:0000259" key="5">
    <source>
        <dbReference type="PROSITE" id="PS50853"/>
    </source>
</evidence>
<dbReference type="InterPro" id="IPR000743">
    <property type="entry name" value="Glyco_hydro_28"/>
</dbReference>
<dbReference type="eggNOG" id="COG5434">
    <property type="taxonomic scope" value="Bacteria"/>
</dbReference>
<sequence length="540" mass="59209">MTNQPLNLQIAPATLAATHLTLIWQKPGAYQHIAGYIIYQNNQEIGHQRGAGKTHYLVSNLQPSTTYHFEVVTILKPNKVAEAATITAETPKAGQLRDVTKAPYFADPTGQQLATDQLQQAINDCQKGDTVLIPKNTTLLTGAIDLKSNMTLQVEGILKGSLDPIDYTILPKKRAAYGGQVNGDGLILTRYEGWEMYCYRSLINGGYLDPANRHKVTCQNIRISGTGRIIGGGNTLGTAMKQIYADKARYPKYVSDGIGGRRVRGRLLGFIQCANLELTQISVENPPCWTIHMIYCDTVTTHGIHIQSQGIDNGDGWDPDSSRNMLIFDTTFDTGDDCIAIKSGKNPEGNTIAMPSENIRIFDLNMLGGHGMAIGSEESGGVSNVTIQDCQIQNTTYGLELKASASRGGYIQHINVQDCLADRLTVRSVDYNDDGPAASTLPYFQDITISHTIFNGSGPAIQLTGFTNDNQPEDHNHYVRRVKLQAITLDLTKGNTSEIYLKACEDLQFKDIKTNLGQNPIYKIDTNTVFNFTVDAVKKA</sequence>
<dbReference type="InterPro" id="IPR011050">
    <property type="entry name" value="Pectin_lyase_fold/virulence"/>
</dbReference>